<evidence type="ECO:0000256" key="1">
    <source>
        <dbReference type="SAM" id="MobiDB-lite"/>
    </source>
</evidence>
<feature type="region of interest" description="Disordered" evidence="1">
    <location>
        <begin position="1"/>
        <end position="103"/>
    </location>
</feature>
<feature type="region of interest" description="Disordered" evidence="1">
    <location>
        <begin position="207"/>
        <end position="368"/>
    </location>
</feature>
<name>A0A0L0F5J3_9EUKA</name>
<sequence>MDVSNSVQNSEAVQTQQNGQETSPSTEAGLRDTGAAHNENQPGSSGTEGPGSPTDPISQNPGTADTGSTEICSPVQSPIESDRGTGVNESVIGKKSNKNRDEGVIKKLIKAQNICEEGGIKKPKSTGTENGTGAIVPANMKRRLRDKKRREEWDSLLEKTELMLKSTQETWPNMRRFFERLEQWEQRKFSTSWQNSEKLQKSDMMDIIGSDNVDDTSGPETADTVAEEEHSLSTKMSKTKRDPIVMEKNESNNNNRYTKKSDQLLSEYTSSCSDSDPGTGDEEVEGGQDSNSSGYEEEEFLQQNLNVSDHHSGTGLAEQIHKSVPPKMVKPKSMPQHNSFKKPFRPLERVRDNNPPRYSSPYSRPPNVYNKMYSTHHDNHQYRRRQNNVGSSYISSLSSRIMGGR</sequence>
<keyword evidence="3" id="KW-1185">Reference proteome</keyword>
<dbReference type="AlphaFoldDB" id="A0A0L0F5J3"/>
<gene>
    <name evidence="2" type="ORF">SARC_16006</name>
</gene>
<feature type="compositionally biased region" description="Low complexity" evidence="1">
    <location>
        <begin position="355"/>
        <end position="367"/>
    </location>
</feature>
<organism evidence="2 3">
    <name type="scientific">Sphaeroforma arctica JP610</name>
    <dbReference type="NCBI Taxonomy" id="667725"/>
    <lineage>
        <taxon>Eukaryota</taxon>
        <taxon>Ichthyosporea</taxon>
        <taxon>Ichthyophonida</taxon>
        <taxon>Sphaeroforma</taxon>
    </lineage>
</organism>
<evidence type="ECO:0000313" key="2">
    <source>
        <dbReference type="EMBL" id="KNC71453.1"/>
    </source>
</evidence>
<reference evidence="2 3" key="1">
    <citation type="submission" date="2011-02" db="EMBL/GenBank/DDBJ databases">
        <title>The Genome Sequence of Sphaeroforma arctica JP610.</title>
        <authorList>
            <consortium name="The Broad Institute Genome Sequencing Platform"/>
            <person name="Russ C."/>
            <person name="Cuomo C."/>
            <person name="Young S.K."/>
            <person name="Zeng Q."/>
            <person name="Gargeya S."/>
            <person name="Alvarado L."/>
            <person name="Berlin A."/>
            <person name="Chapman S.B."/>
            <person name="Chen Z."/>
            <person name="Freedman E."/>
            <person name="Gellesch M."/>
            <person name="Goldberg J."/>
            <person name="Griggs A."/>
            <person name="Gujja S."/>
            <person name="Heilman E."/>
            <person name="Heiman D."/>
            <person name="Howarth C."/>
            <person name="Mehta T."/>
            <person name="Neiman D."/>
            <person name="Pearson M."/>
            <person name="Roberts A."/>
            <person name="Saif S."/>
            <person name="Shea T."/>
            <person name="Shenoy N."/>
            <person name="Sisk P."/>
            <person name="Stolte C."/>
            <person name="Sykes S."/>
            <person name="White J."/>
            <person name="Yandava C."/>
            <person name="Burger G."/>
            <person name="Gray M.W."/>
            <person name="Holland P.W.H."/>
            <person name="King N."/>
            <person name="Lang F.B.F."/>
            <person name="Roger A.J."/>
            <person name="Ruiz-Trillo I."/>
            <person name="Haas B."/>
            <person name="Nusbaum C."/>
            <person name="Birren B."/>
        </authorList>
    </citation>
    <scope>NUCLEOTIDE SEQUENCE [LARGE SCALE GENOMIC DNA]</scope>
    <source>
        <strain evidence="2 3">JP610</strain>
    </source>
</reference>
<proteinExistence type="predicted"/>
<feature type="compositionally biased region" description="Polar residues" evidence="1">
    <location>
        <begin position="1"/>
        <end position="26"/>
    </location>
</feature>
<feature type="compositionally biased region" description="Low complexity" evidence="1">
    <location>
        <begin position="42"/>
        <end position="56"/>
    </location>
</feature>
<feature type="compositionally biased region" description="Polar residues" evidence="1">
    <location>
        <begin position="57"/>
        <end position="79"/>
    </location>
</feature>
<feature type="region of interest" description="Disordered" evidence="1">
    <location>
        <begin position="119"/>
        <end position="150"/>
    </location>
</feature>
<accession>A0A0L0F5J3</accession>
<evidence type="ECO:0000313" key="3">
    <source>
        <dbReference type="Proteomes" id="UP000054560"/>
    </source>
</evidence>
<dbReference type="GeneID" id="25916510"/>
<feature type="compositionally biased region" description="Low complexity" evidence="1">
    <location>
        <begin position="322"/>
        <end position="335"/>
    </location>
</feature>
<feature type="compositionally biased region" description="Basic and acidic residues" evidence="1">
    <location>
        <begin position="345"/>
        <end position="354"/>
    </location>
</feature>
<protein>
    <submittedName>
        <fullName evidence="2">Uncharacterized protein</fullName>
    </submittedName>
</protein>
<feature type="compositionally biased region" description="Basic and acidic residues" evidence="1">
    <location>
        <begin position="239"/>
        <end position="250"/>
    </location>
</feature>
<feature type="compositionally biased region" description="Polar residues" evidence="1">
    <location>
        <begin position="263"/>
        <end position="276"/>
    </location>
</feature>
<dbReference type="Proteomes" id="UP000054560">
    <property type="component" value="Unassembled WGS sequence"/>
</dbReference>
<dbReference type="EMBL" id="KQ248781">
    <property type="protein sequence ID" value="KNC71453.1"/>
    <property type="molecule type" value="Genomic_DNA"/>
</dbReference>
<dbReference type="RefSeq" id="XP_014145355.1">
    <property type="nucleotide sequence ID" value="XM_014289880.1"/>
</dbReference>